<reference evidence="1" key="1">
    <citation type="submission" date="2018-04" db="EMBL/GenBank/DDBJ databases">
        <title>Transcriptome assembly of Sipha flava.</title>
        <authorList>
            <person name="Scully E.D."/>
            <person name="Geib S.M."/>
            <person name="Palmer N.A."/>
            <person name="Koch K."/>
            <person name="Bradshaw J."/>
            <person name="Heng-Moss T."/>
            <person name="Sarath G."/>
        </authorList>
    </citation>
    <scope>NUCLEOTIDE SEQUENCE</scope>
</reference>
<sequence>MNILENLLSYLKKQRFDNEDSFDQIVLEATQLASEIDVEPLFKFSFRRARRVRRHFNYEHVDPKTHFKVNFFYYILNVAINSINERFENLKEHSDYFFFFFLCDVSKLKYMSHKDLLKYCNDLQLLLTDGDSVDINGLGMADELKSLIPMIESNLTPVEILKFVINTGDFAPNVSVALRILLTLPVTVASG</sequence>
<gene>
    <name evidence="1" type="ORF">g.95687</name>
</gene>
<protein>
    <recommendedName>
        <fullName evidence="2">HAT C-terminal dimerisation domain-containing protein</fullName>
    </recommendedName>
</protein>
<dbReference type="EMBL" id="GGMS01016569">
    <property type="protein sequence ID" value="MBY85772.1"/>
    <property type="molecule type" value="Transcribed_RNA"/>
</dbReference>
<dbReference type="AlphaFoldDB" id="A0A2S2R8S3"/>
<organism evidence="1">
    <name type="scientific">Sipha flava</name>
    <name type="common">yellow sugarcane aphid</name>
    <dbReference type="NCBI Taxonomy" id="143950"/>
    <lineage>
        <taxon>Eukaryota</taxon>
        <taxon>Metazoa</taxon>
        <taxon>Ecdysozoa</taxon>
        <taxon>Arthropoda</taxon>
        <taxon>Hexapoda</taxon>
        <taxon>Insecta</taxon>
        <taxon>Pterygota</taxon>
        <taxon>Neoptera</taxon>
        <taxon>Paraneoptera</taxon>
        <taxon>Hemiptera</taxon>
        <taxon>Sternorrhyncha</taxon>
        <taxon>Aphidomorpha</taxon>
        <taxon>Aphidoidea</taxon>
        <taxon>Aphididae</taxon>
        <taxon>Sipha</taxon>
    </lineage>
</organism>
<evidence type="ECO:0008006" key="2">
    <source>
        <dbReference type="Google" id="ProtNLM"/>
    </source>
</evidence>
<name>A0A2S2R8S3_9HEMI</name>
<evidence type="ECO:0000313" key="1">
    <source>
        <dbReference type="EMBL" id="MBY85772.1"/>
    </source>
</evidence>
<proteinExistence type="predicted"/>
<dbReference type="OrthoDB" id="6613385at2759"/>
<accession>A0A2S2R8S3</accession>